<keyword evidence="1" id="KW-0812">Transmembrane</keyword>
<keyword evidence="1" id="KW-1133">Transmembrane helix</keyword>
<feature type="transmembrane region" description="Helical" evidence="1">
    <location>
        <begin position="103"/>
        <end position="122"/>
    </location>
</feature>
<feature type="domain" description="EamA" evidence="2">
    <location>
        <begin position="158"/>
        <end position="283"/>
    </location>
</feature>
<dbReference type="Proteomes" id="UP001375743">
    <property type="component" value="Unassembled WGS sequence"/>
</dbReference>
<dbReference type="InterPro" id="IPR037185">
    <property type="entry name" value="EmrE-like"/>
</dbReference>
<feature type="transmembrane region" description="Helical" evidence="1">
    <location>
        <begin position="134"/>
        <end position="152"/>
    </location>
</feature>
<protein>
    <submittedName>
        <fullName evidence="3">DMT family transporter</fullName>
    </submittedName>
</protein>
<evidence type="ECO:0000313" key="4">
    <source>
        <dbReference type="Proteomes" id="UP001375743"/>
    </source>
</evidence>
<accession>A0ABU8XTT8</accession>
<feature type="transmembrane region" description="Helical" evidence="1">
    <location>
        <begin position="49"/>
        <end position="66"/>
    </location>
</feature>
<feature type="transmembrane region" description="Helical" evidence="1">
    <location>
        <begin position="249"/>
        <end position="266"/>
    </location>
</feature>
<feature type="transmembrane region" description="Helical" evidence="1">
    <location>
        <begin position="189"/>
        <end position="208"/>
    </location>
</feature>
<evidence type="ECO:0000256" key="1">
    <source>
        <dbReference type="SAM" id="Phobius"/>
    </source>
</evidence>
<feature type="transmembrane region" description="Helical" evidence="1">
    <location>
        <begin position="158"/>
        <end position="180"/>
    </location>
</feature>
<dbReference type="InterPro" id="IPR000620">
    <property type="entry name" value="EamA_dom"/>
</dbReference>
<organism evidence="3 4">
    <name type="scientific">Benzoatithermus flavus</name>
    <dbReference type="NCBI Taxonomy" id="3108223"/>
    <lineage>
        <taxon>Bacteria</taxon>
        <taxon>Pseudomonadati</taxon>
        <taxon>Pseudomonadota</taxon>
        <taxon>Alphaproteobacteria</taxon>
        <taxon>Geminicoccales</taxon>
        <taxon>Geminicoccaceae</taxon>
        <taxon>Benzoatithermus</taxon>
    </lineage>
</organism>
<dbReference type="RefSeq" id="WP_418160462.1">
    <property type="nucleotide sequence ID" value="NZ_JBBLZC010000016.1"/>
</dbReference>
<feature type="transmembrane region" description="Helical" evidence="1">
    <location>
        <begin position="214"/>
        <end position="237"/>
    </location>
</feature>
<dbReference type="PROSITE" id="PS51257">
    <property type="entry name" value="PROKAR_LIPOPROTEIN"/>
    <property type="match status" value="1"/>
</dbReference>
<feature type="domain" description="EamA" evidence="2">
    <location>
        <begin position="16"/>
        <end position="148"/>
    </location>
</feature>
<feature type="transmembrane region" description="Helical" evidence="1">
    <location>
        <begin position="272"/>
        <end position="288"/>
    </location>
</feature>
<proteinExistence type="predicted"/>
<dbReference type="PANTHER" id="PTHR22911:SF103">
    <property type="entry name" value="BLR2811 PROTEIN"/>
    <property type="match status" value="1"/>
</dbReference>
<evidence type="ECO:0000259" key="2">
    <source>
        <dbReference type="Pfam" id="PF00892"/>
    </source>
</evidence>
<dbReference type="PANTHER" id="PTHR22911">
    <property type="entry name" value="ACYL-MALONYL CONDENSING ENZYME-RELATED"/>
    <property type="match status" value="1"/>
</dbReference>
<dbReference type="SUPFAM" id="SSF103481">
    <property type="entry name" value="Multidrug resistance efflux transporter EmrE"/>
    <property type="match status" value="2"/>
</dbReference>
<keyword evidence="4" id="KW-1185">Reference proteome</keyword>
<dbReference type="Pfam" id="PF00892">
    <property type="entry name" value="EamA"/>
    <property type="match status" value="2"/>
</dbReference>
<keyword evidence="1" id="KW-0472">Membrane</keyword>
<sequence>MTNRKPPMPQQRERLIGIALLIAAVACFACLDASAKWVNRTTDPIQTAAVRYLGSFVLIGACFNPWTRPKILRSRSPALQCARASCLVLATICAFFALRYLRLTQATSITFASPLIVALIAGPLLGERIDARRLAAVLVGFLGVLVITRPGSGGFHPAMLLAVITACANALYAVTTRILAARDASETTLFYTGLVGSVVFLPSLPFVWTTPSSARVWLAMVGLALFGALGHWLLILAHERAPASVLAPFFYLQLLWATLLGLVVFGELPDRWTLAGGAIVMASGLYLLHQERAKRRLPNADAAI</sequence>
<gene>
    <name evidence="3" type="ORF">U1T56_15770</name>
</gene>
<reference evidence="3 4" key="1">
    <citation type="submission" date="2024-01" db="EMBL/GenBank/DDBJ databases">
        <title>Multi-omics insights into the function and evolution of sodium benzoate biodegradation pathways in Benzoatithermus flavus gen. nov., sp. nov. from hot spring.</title>
        <authorList>
            <person name="Hu C.-J."/>
            <person name="Li W.-J."/>
        </authorList>
    </citation>
    <scope>NUCLEOTIDE SEQUENCE [LARGE SCALE GENOMIC DNA]</scope>
    <source>
        <strain evidence="3 4">SYSU G07066</strain>
    </source>
</reference>
<name>A0ABU8XTT8_9PROT</name>
<dbReference type="EMBL" id="JBBLZC010000016">
    <property type="protein sequence ID" value="MEK0084613.1"/>
    <property type="molecule type" value="Genomic_DNA"/>
</dbReference>
<comment type="caution">
    <text evidence="3">The sequence shown here is derived from an EMBL/GenBank/DDBJ whole genome shotgun (WGS) entry which is preliminary data.</text>
</comment>
<feature type="transmembrane region" description="Helical" evidence="1">
    <location>
        <begin position="78"/>
        <end position="97"/>
    </location>
</feature>
<evidence type="ECO:0000313" key="3">
    <source>
        <dbReference type="EMBL" id="MEK0084613.1"/>
    </source>
</evidence>